<evidence type="ECO:0000313" key="2">
    <source>
        <dbReference type="Proteomes" id="UP001589891"/>
    </source>
</evidence>
<dbReference type="Proteomes" id="UP001589891">
    <property type="component" value="Unassembled WGS sequence"/>
</dbReference>
<proteinExistence type="predicted"/>
<keyword evidence="2" id="KW-1185">Reference proteome</keyword>
<dbReference type="SUPFAM" id="SSF53649">
    <property type="entry name" value="Alkaline phosphatase-like"/>
    <property type="match status" value="1"/>
</dbReference>
<name>A0ABV6SHR9_AZOPA</name>
<comment type="caution">
    <text evidence="1">The sequence shown here is derived from an EMBL/GenBank/DDBJ whole genome shotgun (WGS) entry which is preliminary data.</text>
</comment>
<sequence length="174" mass="19505">MRFLTTIADKDYAIVRSMYRIAGYPDYAELIGDRNAGGYLQTRRRYGVARPRLEQAFRRHPITDAFVVHHGALGSFVHIWSRGNVSVPAIIERIAALEGVDLSLDKATACRLFDLPEDREADVAVIARKGVCIGGSARLYDLSGLKGHRLRTHGGLTETRVPFVLNRPLNIEYR</sequence>
<dbReference type="Gene3D" id="3.30.1360.110">
    <property type="entry name" value="Domain 2, Phosphonoacetate Hydrolase"/>
    <property type="match status" value="1"/>
</dbReference>
<dbReference type="EMBL" id="JBHLSS010000021">
    <property type="protein sequence ID" value="MFC0708626.1"/>
    <property type="molecule type" value="Genomic_DNA"/>
</dbReference>
<gene>
    <name evidence="1" type="ORF">ACFFGX_03125</name>
</gene>
<evidence type="ECO:0000313" key="1">
    <source>
        <dbReference type="EMBL" id="MFC0708626.1"/>
    </source>
</evidence>
<protein>
    <submittedName>
        <fullName evidence="1">Uncharacterized protein</fullName>
    </submittedName>
</protein>
<dbReference type="RefSeq" id="WP_377968733.1">
    <property type="nucleotide sequence ID" value="NZ_CP171449.1"/>
</dbReference>
<dbReference type="InterPro" id="IPR023116">
    <property type="entry name" value="Phosphonoacetate_hydro_insert"/>
</dbReference>
<organism evidence="1 2">
    <name type="scientific">Azorhizophilus paspali</name>
    <name type="common">Azotobacter paspali</name>
    <dbReference type="NCBI Taxonomy" id="69963"/>
    <lineage>
        <taxon>Bacteria</taxon>
        <taxon>Pseudomonadati</taxon>
        <taxon>Pseudomonadota</taxon>
        <taxon>Gammaproteobacteria</taxon>
        <taxon>Pseudomonadales</taxon>
        <taxon>Pseudomonadaceae</taxon>
        <taxon>Azorhizophilus</taxon>
    </lineage>
</organism>
<accession>A0ABV6SHR9</accession>
<dbReference type="InterPro" id="IPR017850">
    <property type="entry name" value="Alkaline_phosphatase_core_sf"/>
</dbReference>
<reference evidence="1 2" key="1">
    <citation type="submission" date="2024-09" db="EMBL/GenBank/DDBJ databases">
        <authorList>
            <person name="Sun Q."/>
            <person name="Mori K."/>
        </authorList>
    </citation>
    <scope>NUCLEOTIDE SEQUENCE [LARGE SCALE GENOMIC DNA]</scope>
    <source>
        <strain evidence="1 2">NCAIM B.01794</strain>
    </source>
</reference>